<dbReference type="PANTHER" id="PTHR37984">
    <property type="entry name" value="PROTEIN CBG26694"/>
    <property type="match status" value="1"/>
</dbReference>
<dbReference type="AlphaFoldDB" id="A0AAV6SZ69"/>
<evidence type="ECO:0000259" key="8">
    <source>
        <dbReference type="Pfam" id="PF17917"/>
    </source>
</evidence>
<feature type="domain" description="Reverse transcriptase RNase H-like" evidence="8">
    <location>
        <begin position="1"/>
        <end position="54"/>
    </location>
</feature>
<evidence type="ECO:0000256" key="5">
    <source>
        <dbReference type="ARBA" id="ARBA00022801"/>
    </source>
</evidence>
<gene>
    <name evidence="9" type="ORF">JOB18_021692</name>
</gene>
<dbReference type="InterPro" id="IPR050951">
    <property type="entry name" value="Retrovirus_Pol_polyprotein"/>
</dbReference>
<sequence length="245" mass="28393">MLSIVHACIKFHHYIFGKHVTIYNDHKPLEDIYKKPLLSTPMRIQRMRLRLQWYDITVKYRKGKDMELPDTLSRAQLADSVPEAAGLECVSMLNFVSLMTLTKTKHTQKLYYDSKRANKHRSALQPGDEVRMAPHPGSRKWMPGIVVQPHCAPRSYIVESRGVMFRRNSQHLRTSTAVANQPRHMVCDEPWHETSRPPTVREQQPPPEPHHSSHEVAPCPPRTRPGEPYTTRHGRLVKPPDRLNL</sequence>
<evidence type="ECO:0000313" key="9">
    <source>
        <dbReference type="EMBL" id="KAG7522414.1"/>
    </source>
</evidence>
<evidence type="ECO:0000256" key="7">
    <source>
        <dbReference type="SAM" id="MobiDB-lite"/>
    </source>
</evidence>
<keyword evidence="2" id="KW-0548">Nucleotidyltransferase</keyword>
<dbReference type="Pfam" id="PF17917">
    <property type="entry name" value="RT_RNaseH"/>
    <property type="match status" value="1"/>
</dbReference>
<keyword evidence="5" id="KW-0378">Hydrolase</keyword>
<reference evidence="9 10" key="1">
    <citation type="journal article" date="2021" name="Sci. Rep.">
        <title>Chromosome anchoring in Senegalese sole (Solea senegalensis) reveals sex-associated markers and genome rearrangements in flatfish.</title>
        <authorList>
            <person name="Guerrero-Cozar I."/>
            <person name="Gomez-Garrido J."/>
            <person name="Berbel C."/>
            <person name="Martinez-Blanch J.F."/>
            <person name="Alioto T."/>
            <person name="Claros M.G."/>
            <person name="Gagnaire P.A."/>
            <person name="Manchado M."/>
        </authorList>
    </citation>
    <scope>NUCLEOTIDE SEQUENCE [LARGE SCALE GENOMIC DNA]</scope>
    <source>
        <strain evidence="9">Sse05_10M</strain>
    </source>
</reference>
<keyword evidence="6" id="KW-0695">RNA-directed DNA polymerase</keyword>
<evidence type="ECO:0000256" key="4">
    <source>
        <dbReference type="ARBA" id="ARBA00022759"/>
    </source>
</evidence>
<dbReference type="Proteomes" id="UP000693946">
    <property type="component" value="Linkage Group LG10"/>
</dbReference>
<keyword evidence="1" id="KW-0808">Transferase</keyword>
<evidence type="ECO:0000256" key="1">
    <source>
        <dbReference type="ARBA" id="ARBA00022679"/>
    </source>
</evidence>
<dbReference type="EMBL" id="JAGKHQ010000002">
    <property type="protein sequence ID" value="KAG7522414.1"/>
    <property type="molecule type" value="Genomic_DNA"/>
</dbReference>
<organism evidence="9 10">
    <name type="scientific">Solea senegalensis</name>
    <name type="common">Senegalese sole</name>
    <dbReference type="NCBI Taxonomy" id="28829"/>
    <lineage>
        <taxon>Eukaryota</taxon>
        <taxon>Metazoa</taxon>
        <taxon>Chordata</taxon>
        <taxon>Craniata</taxon>
        <taxon>Vertebrata</taxon>
        <taxon>Euteleostomi</taxon>
        <taxon>Actinopterygii</taxon>
        <taxon>Neopterygii</taxon>
        <taxon>Teleostei</taxon>
        <taxon>Neoteleostei</taxon>
        <taxon>Acanthomorphata</taxon>
        <taxon>Carangaria</taxon>
        <taxon>Pleuronectiformes</taxon>
        <taxon>Pleuronectoidei</taxon>
        <taxon>Soleidae</taxon>
        <taxon>Solea</taxon>
    </lineage>
</organism>
<evidence type="ECO:0000313" key="10">
    <source>
        <dbReference type="Proteomes" id="UP000693946"/>
    </source>
</evidence>
<dbReference type="GO" id="GO:0003964">
    <property type="term" value="F:RNA-directed DNA polymerase activity"/>
    <property type="evidence" value="ECO:0007669"/>
    <property type="project" value="UniProtKB-KW"/>
</dbReference>
<keyword evidence="10" id="KW-1185">Reference proteome</keyword>
<dbReference type="PANTHER" id="PTHR37984:SF8">
    <property type="entry name" value="CCHC-TYPE DOMAIN-CONTAINING PROTEIN"/>
    <property type="match status" value="1"/>
</dbReference>
<comment type="caution">
    <text evidence="9">The sequence shown here is derived from an EMBL/GenBank/DDBJ whole genome shotgun (WGS) entry which is preliminary data.</text>
</comment>
<dbReference type="GO" id="GO:0016787">
    <property type="term" value="F:hydrolase activity"/>
    <property type="evidence" value="ECO:0007669"/>
    <property type="project" value="UniProtKB-KW"/>
</dbReference>
<evidence type="ECO:0000256" key="2">
    <source>
        <dbReference type="ARBA" id="ARBA00022695"/>
    </source>
</evidence>
<name>A0AAV6SZ69_SOLSE</name>
<evidence type="ECO:0000256" key="6">
    <source>
        <dbReference type="ARBA" id="ARBA00022918"/>
    </source>
</evidence>
<dbReference type="GO" id="GO:0004519">
    <property type="term" value="F:endonuclease activity"/>
    <property type="evidence" value="ECO:0007669"/>
    <property type="project" value="UniProtKB-KW"/>
</dbReference>
<dbReference type="InterPro" id="IPR041373">
    <property type="entry name" value="RT_RNaseH"/>
</dbReference>
<feature type="region of interest" description="Disordered" evidence="7">
    <location>
        <begin position="173"/>
        <end position="245"/>
    </location>
</feature>
<feature type="compositionally biased region" description="Basic and acidic residues" evidence="7">
    <location>
        <begin position="185"/>
        <end position="195"/>
    </location>
</feature>
<protein>
    <recommendedName>
        <fullName evidence="8">Reverse transcriptase RNase H-like domain-containing protein</fullName>
    </recommendedName>
</protein>
<accession>A0AAV6SZ69</accession>
<keyword evidence="3" id="KW-0540">Nuclease</keyword>
<keyword evidence="4" id="KW-0255">Endonuclease</keyword>
<evidence type="ECO:0000256" key="3">
    <source>
        <dbReference type="ARBA" id="ARBA00022722"/>
    </source>
</evidence>
<proteinExistence type="predicted"/>